<keyword evidence="4 5" id="KW-0720">Serine protease</keyword>
<dbReference type="Proteomes" id="UP000664698">
    <property type="component" value="Unassembled WGS sequence"/>
</dbReference>
<feature type="active site" description="Charge relay system" evidence="5">
    <location>
        <position position="251"/>
    </location>
</feature>
<keyword evidence="10" id="KW-1185">Reference proteome</keyword>
<feature type="active site" description="Charge relay system" evidence="5">
    <location>
        <position position="216"/>
    </location>
</feature>
<dbReference type="RefSeq" id="WP_206570212.1">
    <property type="nucleotide sequence ID" value="NZ_JAFKCW010000003.1"/>
</dbReference>
<dbReference type="InterPro" id="IPR036852">
    <property type="entry name" value="Peptidase_S8/S53_dom_sf"/>
</dbReference>
<proteinExistence type="inferred from homology"/>
<dbReference type="PANTHER" id="PTHR43806">
    <property type="entry name" value="PEPTIDASE S8"/>
    <property type="match status" value="1"/>
</dbReference>
<feature type="domain" description="Peptidase S8/S53" evidence="7">
    <location>
        <begin position="214"/>
        <end position="418"/>
    </location>
</feature>
<evidence type="ECO:0000256" key="6">
    <source>
        <dbReference type="SAM" id="MobiDB-lite"/>
    </source>
</evidence>
<dbReference type="InterPro" id="IPR050131">
    <property type="entry name" value="Peptidase_S8_subtilisin-like"/>
</dbReference>
<feature type="region of interest" description="Disordered" evidence="6">
    <location>
        <begin position="113"/>
        <end position="201"/>
    </location>
</feature>
<dbReference type="SUPFAM" id="SSF52743">
    <property type="entry name" value="Subtilisin-like"/>
    <property type="match status" value="1"/>
</dbReference>
<dbReference type="InterPro" id="IPR037045">
    <property type="entry name" value="S8pro/Inhibitor_I9_sf"/>
</dbReference>
<accession>A0ABS3BSD0</accession>
<keyword evidence="3 5" id="KW-0378">Hydrolase</keyword>
<evidence type="ECO:0000313" key="10">
    <source>
        <dbReference type="Proteomes" id="UP000664698"/>
    </source>
</evidence>
<dbReference type="Pfam" id="PF05922">
    <property type="entry name" value="Inhibitor_I9"/>
    <property type="match status" value="1"/>
</dbReference>
<feature type="active site" description="Charge relay system" evidence="5">
    <location>
        <position position="409"/>
    </location>
</feature>
<dbReference type="InterPro" id="IPR022398">
    <property type="entry name" value="Peptidase_S8_His-AS"/>
</dbReference>
<comment type="similarity">
    <text evidence="1 5">Belongs to the peptidase S8 family.</text>
</comment>
<evidence type="ECO:0000259" key="8">
    <source>
        <dbReference type="Pfam" id="PF05922"/>
    </source>
</evidence>
<dbReference type="InterPro" id="IPR000209">
    <property type="entry name" value="Peptidase_S8/S53_dom"/>
</dbReference>
<evidence type="ECO:0000256" key="2">
    <source>
        <dbReference type="ARBA" id="ARBA00022670"/>
    </source>
</evidence>
<dbReference type="Pfam" id="PF00082">
    <property type="entry name" value="Peptidase_S8"/>
    <property type="match status" value="1"/>
</dbReference>
<evidence type="ECO:0000256" key="5">
    <source>
        <dbReference type="PROSITE-ProRule" id="PRU01240"/>
    </source>
</evidence>
<evidence type="ECO:0000256" key="3">
    <source>
        <dbReference type="ARBA" id="ARBA00022801"/>
    </source>
</evidence>
<keyword evidence="2 5" id="KW-0645">Protease</keyword>
<evidence type="ECO:0000313" key="9">
    <source>
        <dbReference type="EMBL" id="MBN7802213.1"/>
    </source>
</evidence>
<dbReference type="SUPFAM" id="SSF54897">
    <property type="entry name" value="Protease propeptides/inhibitors"/>
    <property type="match status" value="1"/>
</dbReference>
<evidence type="ECO:0000256" key="1">
    <source>
        <dbReference type="ARBA" id="ARBA00011073"/>
    </source>
</evidence>
<dbReference type="Gene3D" id="3.30.70.80">
    <property type="entry name" value="Peptidase S8 propeptide/proteinase inhibitor I9"/>
    <property type="match status" value="1"/>
</dbReference>
<dbReference type="PROSITE" id="PS51257">
    <property type="entry name" value="PROKAR_LIPOPROTEIN"/>
    <property type="match status" value="1"/>
</dbReference>
<dbReference type="InterPro" id="IPR015500">
    <property type="entry name" value="Peptidase_S8_subtilisin-rel"/>
</dbReference>
<gene>
    <name evidence="9" type="ORF">J0A67_15170</name>
</gene>
<dbReference type="Gene3D" id="3.40.50.200">
    <property type="entry name" value="Peptidase S8/S53 domain"/>
    <property type="match status" value="1"/>
</dbReference>
<dbReference type="EMBL" id="JAFKCW010000003">
    <property type="protein sequence ID" value="MBN7802213.1"/>
    <property type="molecule type" value="Genomic_DNA"/>
</dbReference>
<dbReference type="PANTHER" id="PTHR43806:SF11">
    <property type="entry name" value="CEREVISIN-RELATED"/>
    <property type="match status" value="1"/>
</dbReference>
<dbReference type="PRINTS" id="PR00723">
    <property type="entry name" value="SUBTILISIN"/>
</dbReference>
<evidence type="ECO:0000256" key="4">
    <source>
        <dbReference type="ARBA" id="ARBA00022825"/>
    </source>
</evidence>
<protein>
    <submittedName>
        <fullName evidence="9">S8 family serine peptidase</fullName>
    </submittedName>
</protein>
<evidence type="ECO:0000259" key="7">
    <source>
        <dbReference type="Pfam" id="PF00082"/>
    </source>
</evidence>
<feature type="compositionally biased region" description="Basic and acidic residues" evidence="6">
    <location>
        <begin position="113"/>
        <end position="127"/>
    </location>
</feature>
<dbReference type="PROSITE" id="PS51892">
    <property type="entry name" value="SUBTILASE"/>
    <property type="match status" value="1"/>
</dbReference>
<dbReference type="InterPro" id="IPR010259">
    <property type="entry name" value="S8pro/Inhibitor_I9"/>
</dbReference>
<name>A0ABS3BSD0_9BACT</name>
<comment type="caution">
    <text evidence="9">The sequence shown here is derived from an EMBL/GenBank/DDBJ whole genome shotgun (WGS) entry which is preliminary data.</text>
</comment>
<reference evidence="9 10" key="1">
    <citation type="submission" date="2021-03" db="EMBL/GenBank/DDBJ databases">
        <title>novel species isolated from a fishpond in China.</title>
        <authorList>
            <person name="Lu H."/>
            <person name="Cai Z."/>
        </authorList>
    </citation>
    <scope>NUCLEOTIDE SEQUENCE [LARGE SCALE GENOMIC DNA]</scope>
    <source>
        <strain evidence="9 10">JCM 31546</strain>
    </source>
</reference>
<feature type="compositionally biased region" description="Pro residues" evidence="6">
    <location>
        <begin position="151"/>
        <end position="179"/>
    </location>
</feature>
<sequence length="446" mass="47003">MKFDKKAKLLQVILLGAMVFSCQEVLEPEMVLEEAELVSSYSQVIPDQYIVTLKPTSLNFRKTQDYESNQASMRKFSENLLASYRVKPEVLKFIFSTVIDGFSVKLDKSQYESLKSDPRVSHIERDQVIVLGKPTGSGKGGGKKSSEPTDPEPTPLDPDPTPTDPEPTPVDPEPSPTSPAPDDSLEGPSTQEIPWGIKRVGGPVKHTGNNIAFVLDTGIDFDHPDLNVLVSWGKKIVPDEVSATLNDLHGHGTHVAGIIGAKNNTFGVVGVAAGAWVVPVKVMGDDGRGSVSYAIAGIDYVLSVGRPGDVINLSIGSGASTSFDNAVIKASNMGIWVVTSAGNSAADANNYSPARANGPYIQTVSSMSSSGTMASSSNYGNPPIDWAAPGVSIRSTLPNGAYGSKSGTSMASPHVAGLRLLGGIRADGYISGDKDASPDPIAFRAF</sequence>
<dbReference type="InterPro" id="IPR023828">
    <property type="entry name" value="Peptidase_S8_Ser-AS"/>
</dbReference>
<dbReference type="PROSITE" id="PS00138">
    <property type="entry name" value="SUBTILASE_SER"/>
    <property type="match status" value="1"/>
</dbReference>
<feature type="domain" description="Inhibitor I9" evidence="8">
    <location>
        <begin position="48"/>
        <end position="128"/>
    </location>
</feature>
<organism evidence="9 10">
    <name type="scientific">Algoriphagus aestuariicola</name>
    <dbReference type="NCBI Taxonomy" id="1852016"/>
    <lineage>
        <taxon>Bacteria</taxon>
        <taxon>Pseudomonadati</taxon>
        <taxon>Bacteroidota</taxon>
        <taxon>Cytophagia</taxon>
        <taxon>Cytophagales</taxon>
        <taxon>Cyclobacteriaceae</taxon>
        <taxon>Algoriphagus</taxon>
    </lineage>
</organism>
<dbReference type="PROSITE" id="PS00137">
    <property type="entry name" value="SUBTILASE_HIS"/>
    <property type="match status" value="1"/>
</dbReference>